<accession>A0ABV9C2E5</accession>
<name>A0ABV9C2E5_9GAMM</name>
<dbReference type="InterPro" id="IPR016162">
    <property type="entry name" value="Ald_DH_N"/>
</dbReference>
<reference evidence="3" key="1">
    <citation type="journal article" date="2019" name="Int. J. Syst. Evol. Microbiol.">
        <title>The Global Catalogue of Microorganisms (GCM) 10K type strain sequencing project: providing services to taxonomists for standard genome sequencing and annotation.</title>
        <authorList>
            <consortium name="The Broad Institute Genomics Platform"/>
            <consortium name="The Broad Institute Genome Sequencing Center for Infectious Disease"/>
            <person name="Wu L."/>
            <person name="Ma J."/>
        </authorList>
    </citation>
    <scope>NUCLEOTIDE SEQUENCE [LARGE SCALE GENOMIC DNA]</scope>
    <source>
        <strain evidence="3">CCM 4481</strain>
    </source>
</reference>
<dbReference type="Gene3D" id="3.40.605.10">
    <property type="entry name" value="Aldehyde Dehydrogenase, Chain A, domain 1"/>
    <property type="match status" value="1"/>
</dbReference>
<dbReference type="RefSeq" id="WP_266149037.1">
    <property type="nucleotide sequence ID" value="NZ_CP064028.1"/>
</dbReference>
<dbReference type="EMBL" id="JBHSGA010000017">
    <property type="protein sequence ID" value="MFC4527126.1"/>
    <property type="molecule type" value="Genomic_DNA"/>
</dbReference>
<keyword evidence="3" id="KW-1185">Reference proteome</keyword>
<organism evidence="2 3">
    <name type="scientific">Dyella halodurans</name>
    <dbReference type="NCBI Taxonomy" id="1920171"/>
    <lineage>
        <taxon>Bacteria</taxon>
        <taxon>Pseudomonadati</taxon>
        <taxon>Pseudomonadota</taxon>
        <taxon>Gammaproteobacteria</taxon>
        <taxon>Lysobacterales</taxon>
        <taxon>Rhodanobacteraceae</taxon>
        <taxon>Dyella</taxon>
    </lineage>
</organism>
<feature type="compositionally biased region" description="Basic and acidic residues" evidence="1">
    <location>
        <begin position="60"/>
        <end position="72"/>
    </location>
</feature>
<dbReference type="Proteomes" id="UP001595961">
    <property type="component" value="Unassembled WGS sequence"/>
</dbReference>
<proteinExistence type="predicted"/>
<protein>
    <submittedName>
        <fullName evidence="2">Uncharacterized protein</fullName>
    </submittedName>
</protein>
<evidence type="ECO:0000256" key="1">
    <source>
        <dbReference type="SAM" id="MobiDB-lite"/>
    </source>
</evidence>
<evidence type="ECO:0000313" key="3">
    <source>
        <dbReference type="Proteomes" id="UP001595961"/>
    </source>
</evidence>
<comment type="caution">
    <text evidence="2">The sequence shown here is derived from an EMBL/GenBank/DDBJ whole genome shotgun (WGS) entry which is preliminary data.</text>
</comment>
<evidence type="ECO:0000313" key="2">
    <source>
        <dbReference type="EMBL" id="MFC4527126.1"/>
    </source>
</evidence>
<feature type="region of interest" description="Disordered" evidence="1">
    <location>
        <begin position="60"/>
        <end position="94"/>
    </location>
</feature>
<sequence length="94" mass="10060">MRLTGSLFVGDSEIAAAKGTLKALSPAMNPSVEVDFALGGPSMLVGMDGECRVGMTSIERPHRPMNDQHFPEELIPEPLQEANPLGMPRRGDGQ</sequence>
<gene>
    <name evidence="2" type="ORF">ACFO5W_10835</name>
</gene>